<dbReference type="Pfam" id="PF13233">
    <property type="entry name" value="Complex1_LYR_2"/>
    <property type="match status" value="1"/>
</dbReference>
<accession>A0A1D2VHY6</accession>
<dbReference type="STRING" id="1344418.A0A1D2VHY6"/>
<name>A0A1D2VHY6_9ASCO</name>
<dbReference type="GeneID" id="30966918"/>
<dbReference type="FunCoup" id="A0A1D2VHY6">
    <property type="interactions" value="64"/>
</dbReference>
<dbReference type="InterPro" id="IPR039196">
    <property type="entry name" value="Fmc1"/>
</dbReference>
<organism evidence="1 2">
    <name type="scientific">Ascoidea rubescens DSM 1968</name>
    <dbReference type="NCBI Taxonomy" id="1344418"/>
    <lineage>
        <taxon>Eukaryota</taxon>
        <taxon>Fungi</taxon>
        <taxon>Dikarya</taxon>
        <taxon>Ascomycota</taxon>
        <taxon>Saccharomycotina</taxon>
        <taxon>Saccharomycetes</taxon>
        <taxon>Ascoideaceae</taxon>
        <taxon>Ascoidea</taxon>
    </lineage>
</organism>
<protein>
    <submittedName>
        <fullName evidence="1">Uncharacterized protein</fullName>
    </submittedName>
</protein>
<dbReference type="EMBL" id="KV454480">
    <property type="protein sequence ID" value="ODV61256.1"/>
    <property type="molecule type" value="Genomic_DNA"/>
</dbReference>
<dbReference type="RefSeq" id="XP_020047563.1">
    <property type="nucleotide sequence ID" value="XM_020193282.1"/>
</dbReference>
<reference evidence="2" key="1">
    <citation type="submission" date="2016-05" db="EMBL/GenBank/DDBJ databases">
        <title>Comparative genomics of biotechnologically important yeasts.</title>
        <authorList>
            <consortium name="DOE Joint Genome Institute"/>
            <person name="Riley R."/>
            <person name="Haridas S."/>
            <person name="Wolfe K.H."/>
            <person name="Lopes M.R."/>
            <person name="Hittinger C.T."/>
            <person name="Goker M."/>
            <person name="Salamov A."/>
            <person name="Wisecaver J."/>
            <person name="Long T.M."/>
            <person name="Aerts A.L."/>
            <person name="Barry K."/>
            <person name="Choi C."/>
            <person name="Clum A."/>
            <person name="Coughlan A.Y."/>
            <person name="Deshpande S."/>
            <person name="Douglass A.P."/>
            <person name="Hanson S.J."/>
            <person name="Klenk H.-P."/>
            <person name="Labutti K."/>
            <person name="Lapidus A."/>
            <person name="Lindquist E."/>
            <person name="Lipzen A."/>
            <person name="Meier-Kolthoff J.P."/>
            <person name="Ohm R.A."/>
            <person name="Otillar R.P."/>
            <person name="Pangilinan J."/>
            <person name="Peng Y."/>
            <person name="Rokas A."/>
            <person name="Rosa C.A."/>
            <person name="Scheuner C."/>
            <person name="Sibirny A.A."/>
            <person name="Slot J.C."/>
            <person name="Stielow J.B."/>
            <person name="Sun H."/>
            <person name="Kurtzman C.P."/>
            <person name="Blackwell M."/>
            <person name="Grigoriev I.V."/>
            <person name="Jeffries T.W."/>
        </authorList>
    </citation>
    <scope>NUCLEOTIDE SEQUENCE [LARGE SCALE GENOMIC DNA]</scope>
    <source>
        <strain evidence="2">DSM 1968</strain>
    </source>
</reference>
<proteinExistence type="predicted"/>
<dbReference type="InParanoid" id="A0A1D2VHY6"/>
<dbReference type="Proteomes" id="UP000095038">
    <property type="component" value="Unassembled WGS sequence"/>
</dbReference>
<gene>
    <name evidence="1" type="ORF">ASCRUDRAFT_75950</name>
</gene>
<evidence type="ECO:0000313" key="2">
    <source>
        <dbReference type="Proteomes" id="UP000095038"/>
    </source>
</evidence>
<dbReference type="PANTHER" id="PTHR28015">
    <property type="entry name" value="ATP SYNTHASE ASSEMBLY FACTOR FMC1, MITOCHONDRIAL"/>
    <property type="match status" value="1"/>
</dbReference>
<dbReference type="PANTHER" id="PTHR28015:SF1">
    <property type="entry name" value="ATP SYNTHASE ASSEMBLY FACTOR FMC1, MITOCHONDRIAL"/>
    <property type="match status" value="1"/>
</dbReference>
<evidence type="ECO:0000313" key="1">
    <source>
        <dbReference type="EMBL" id="ODV61256.1"/>
    </source>
</evidence>
<dbReference type="AlphaFoldDB" id="A0A1D2VHY6"/>
<sequence length="153" mass="18002">MSSNIGKSIVGAYRNLYRELSKLHRTTAKAHIKETDRKLDAMVKYKKIQLIREGKNKQEIDNELNRYKEISERMTSRKRRVNIAQEKGEFSGYLEDFKFSEGSAHKLIYNISIFLKNQRVYEELIERYNPGITMSQEEKVQKTANRVGLQVPE</sequence>
<keyword evidence="2" id="KW-1185">Reference proteome</keyword>
<dbReference type="OrthoDB" id="15893at2759"/>
<dbReference type="GO" id="GO:0033615">
    <property type="term" value="P:mitochondrial proton-transporting ATP synthase complex assembly"/>
    <property type="evidence" value="ECO:0007669"/>
    <property type="project" value="InterPro"/>
</dbReference>
<dbReference type="GO" id="GO:0005759">
    <property type="term" value="C:mitochondrial matrix"/>
    <property type="evidence" value="ECO:0007669"/>
    <property type="project" value="TreeGrafter"/>
</dbReference>